<dbReference type="Gene3D" id="3.40.30.10">
    <property type="entry name" value="Glutaredoxin"/>
    <property type="match status" value="1"/>
</dbReference>
<evidence type="ECO:0000313" key="6">
    <source>
        <dbReference type="EMBL" id="RGU54332.1"/>
    </source>
</evidence>
<evidence type="ECO:0000256" key="3">
    <source>
        <dbReference type="ARBA" id="ARBA00023157"/>
    </source>
</evidence>
<evidence type="ECO:0000256" key="4">
    <source>
        <dbReference type="ARBA" id="ARBA00023284"/>
    </source>
</evidence>
<dbReference type="InterPro" id="IPR013766">
    <property type="entry name" value="Thioredoxin_domain"/>
</dbReference>
<dbReference type="AlphaFoldDB" id="A0A412TKL9"/>
<reference evidence="6 7" key="1">
    <citation type="submission" date="2018-08" db="EMBL/GenBank/DDBJ databases">
        <title>A genome reference for cultivated species of the human gut microbiota.</title>
        <authorList>
            <person name="Zou Y."/>
            <person name="Xue W."/>
            <person name="Luo G."/>
        </authorList>
    </citation>
    <scope>NUCLEOTIDE SEQUENCE [LARGE SCALE GENOMIC DNA]</scope>
    <source>
        <strain evidence="6 7">AF16-14</strain>
    </source>
</reference>
<dbReference type="InterPro" id="IPR036249">
    <property type="entry name" value="Thioredoxin-like_sf"/>
</dbReference>
<dbReference type="EMBL" id="QRYC01000033">
    <property type="protein sequence ID" value="RGU54332.1"/>
    <property type="molecule type" value="Genomic_DNA"/>
</dbReference>
<accession>A0A412TKL9</accession>
<dbReference type="PANTHER" id="PTHR42852">
    <property type="entry name" value="THIOL:DISULFIDE INTERCHANGE PROTEIN DSBE"/>
    <property type="match status" value="1"/>
</dbReference>
<dbReference type="PANTHER" id="PTHR42852:SF6">
    <property type="entry name" value="THIOL:DISULFIDE INTERCHANGE PROTEIN DSBE"/>
    <property type="match status" value="1"/>
</dbReference>
<dbReference type="InterPro" id="IPR013740">
    <property type="entry name" value="Redoxin"/>
</dbReference>
<dbReference type="PROSITE" id="PS51257">
    <property type="entry name" value="PROKAR_LIPOPROTEIN"/>
    <property type="match status" value="1"/>
</dbReference>
<comment type="caution">
    <text evidence="6">The sequence shown here is derived from an EMBL/GenBank/DDBJ whole genome shotgun (WGS) entry which is preliminary data.</text>
</comment>
<protein>
    <submittedName>
        <fullName evidence="6">TlpA family protein disulfide reductase</fullName>
    </submittedName>
</protein>
<dbReference type="CDD" id="cd02966">
    <property type="entry name" value="TlpA_like_family"/>
    <property type="match status" value="1"/>
</dbReference>
<dbReference type="PROSITE" id="PS51352">
    <property type="entry name" value="THIOREDOXIN_2"/>
    <property type="match status" value="1"/>
</dbReference>
<dbReference type="Pfam" id="PF08534">
    <property type="entry name" value="Redoxin"/>
    <property type="match status" value="1"/>
</dbReference>
<dbReference type="Proteomes" id="UP000284243">
    <property type="component" value="Unassembled WGS sequence"/>
</dbReference>
<gene>
    <name evidence="6" type="ORF">DWW57_16610</name>
</gene>
<dbReference type="InterPro" id="IPR050553">
    <property type="entry name" value="Thioredoxin_ResA/DsbE_sf"/>
</dbReference>
<organism evidence="6 7">
    <name type="scientific">Odoribacter splanchnicus</name>
    <dbReference type="NCBI Taxonomy" id="28118"/>
    <lineage>
        <taxon>Bacteria</taxon>
        <taxon>Pseudomonadati</taxon>
        <taxon>Bacteroidota</taxon>
        <taxon>Bacteroidia</taxon>
        <taxon>Bacteroidales</taxon>
        <taxon>Odoribacteraceae</taxon>
        <taxon>Odoribacter</taxon>
    </lineage>
</organism>
<feature type="domain" description="Thioredoxin" evidence="5">
    <location>
        <begin position="303"/>
        <end position="442"/>
    </location>
</feature>
<name>A0A412TKL9_9BACT</name>
<evidence type="ECO:0000256" key="2">
    <source>
        <dbReference type="ARBA" id="ARBA00022748"/>
    </source>
</evidence>
<evidence type="ECO:0000313" key="7">
    <source>
        <dbReference type="Proteomes" id="UP000284243"/>
    </source>
</evidence>
<comment type="subcellular location">
    <subcellularLocation>
        <location evidence="1">Cell envelope</location>
    </subcellularLocation>
</comment>
<dbReference type="GO" id="GO:0016491">
    <property type="term" value="F:oxidoreductase activity"/>
    <property type="evidence" value="ECO:0007669"/>
    <property type="project" value="InterPro"/>
</dbReference>
<sequence length="442" mass="50830">MRNYIFILLWCFIFCACSKNETSIQLQIKGDITDAHPRIVTSDSTYLLTLDSTGACKIILPAMQEPEIANLYYSDIYGGTPLYILPGTTLSIGMERGSVKTFDGESADMCRQLNDFRLLRQFSLSGDDVLEEKQYLAKLERLVEQCNVHLDTMKQDRKFIELLKKRMFFHIYSDIPDYVTFYSFRTGDTAYIPSEHFREVMVRVISDEDGIVNTGMYSMLPSFIDILCPTVSRTDYKTKLAYLQGRFKHARVLSYVSDYYITGYLKNEGIQYLPEVRQEYDRLVQDSAMKSKFDAYCARALKTAPGQPAPDFSFPDMDGNMVSLEDLRGKYVYIDIWATYCSPCRAEIPYLQKLEEKLKDKNIYFVSISVDTNKKTWENMVKKDQLGGIQLHCGKNPKFMDDYDIPGIPRFILIDPEGRFCGARVGHPSTPGWGEYLAELVK</sequence>
<evidence type="ECO:0000259" key="5">
    <source>
        <dbReference type="PROSITE" id="PS51352"/>
    </source>
</evidence>
<keyword evidence="4" id="KW-0676">Redox-active center</keyword>
<proteinExistence type="predicted"/>
<keyword evidence="2" id="KW-0201">Cytochrome c-type biogenesis</keyword>
<dbReference type="GO" id="GO:0017004">
    <property type="term" value="P:cytochrome complex assembly"/>
    <property type="evidence" value="ECO:0007669"/>
    <property type="project" value="UniProtKB-KW"/>
</dbReference>
<dbReference type="SUPFAM" id="SSF52833">
    <property type="entry name" value="Thioredoxin-like"/>
    <property type="match status" value="1"/>
</dbReference>
<keyword evidence="3" id="KW-1015">Disulfide bond</keyword>
<dbReference type="GO" id="GO:0030313">
    <property type="term" value="C:cell envelope"/>
    <property type="evidence" value="ECO:0007669"/>
    <property type="project" value="UniProtKB-SubCell"/>
</dbReference>
<evidence type="ECO:0000256" key="1">
    <source>
        <dbReference type="ARBA" id="ARBA00004196"/>
    </source>
</evidence>